<accession>L1IFE7</accession>
<dbReference type="EMBL" id="JH993103">
    <property type="protein sequence ID" value="EKX34767.1"/>
    <property type="molecule type" value="Genomic_DNA"/>
</dbReference>
<dbReference type="RefSeq" id="XP_005821747.1">
    <property type="nucleotide sequence ID" value="XM_005821690.1"/>
</dbReference>
<protein>
    <submittedName>
        <fullName evidence="1 2">Uncharacterized protein</fullName>
    </submittedName>
</protein>
<dbReference type="EnsemblProtists" id="EKX34767">
    <property type="protein sequence ID" value="EKX34767"/>
    <property type="gene ID" value="GUITHDRAFT_155648"/>
</dbReference>
<proteinExistence type="predicted"/>
<dbReference type="KEGG" id="gtt:GUITHDRAFT_155648"/>
<organism evidence="1">
    <name type="scientific">Guillardia theta (strain CCMP2712)</name>
    <name type="common">Cryptophyte</name>
    <dbReference type="NCBI Taxonomy" id="905079"/>
    <lineage>
        <taxon>Eukaryota</taxon>
        <taxon>Cryptophyceae</taxon>
        <taxon>Pyrenomonadales</taxon>
        <taxon>Geminigeraceae</taxon>
        <taxon>Guillardia</taxon>
    </lineage>
</organism>
<dbReference type="PaxDb" id="55529-EKX34767"/>
<keyword evidence="3" id="KW-1185">Reference proteome</keyword>
<evidence type="ECO:0000313" key="3">
    <source>
        <dbReference type="Proteomes" id="UP000011087"/>
    </source>
</evidence>
<reference evidence="1 3" key="1">
    <citation type="journal article" date="2012" name="Nature">
        <title>Algal genomes reveal evolutionary mosaicism and the fate of nucleomorphs.</title>
        <authorList>
            <consortium name="DOE Joint Genome Institute"/>
            <person name="Curtis B.A."/>
            <person name="Tanifuji G."/>
            <person name="Burki F."/>
            <person name="Gruber A."/>
            <person name="Irimia M."/>
            <person name="Maruyama S."/>
            <person name="Arias M.C."/>
            <person name="Ball S.G."/>
            <person name="Gile G.H."/>
            <person name="Hirakawa Y."/>
            <person name="Hopkins J.F."/>
            <person name="Kuo A."/>
            <person name="Rensing S.A."/>
            <person name="Schmutz J."/>
            <person name="Symeonidi A."/>
            <person name="Elias M."/>
            <person name="Eveleigh R.J."/>
            <person name="Herman E.K."/>
            <person name="Klute M.J."/>
            <person name="Nakayama T."/>
            <person name="Obornik M."/>
            <person name="Reyes-Prieto A."/>
            <person name="Armbrust E.V."/>
            <person name="Aves S.J."/>
            <person name="Beiko R.G."/>
            <person name="Coutinho P."/>
            <person name="Dacks J.B."/>
            <person name="Durnford D.G."/>
            <person name="Fast N.M."/>
            <person name="Green B.R."/>
            <person name="Grisdale C.J."/>
            <person name="Hempel F."/>
            <person name="Henrissat B."/>
            <person name="Hoppner M.P."/>
            <person name="Ishida K."/>
            <person name="Kim E."/>
            <person name="Koreny L."/>
            <person name="Kroth P.G."/>
            <person name="Liu Y."/>
            <person name="Malik S.B."/>
            <person name="Maier U.G."/>
            <person name="McRose D."/>
            <person name="Mock T."/>
            <person name="Neilson J.A."/>
            <person name="Onodera N.T."/>
            <person name="Poole A.M."/>
            <person name="Pritham E.J."/>
            <person name="Richards T.A."/>
            <person name="Rocap G."/>
            <person name="Roy S.W."/>
            <person name="Sarai C."/>
            <person name="Schaack S."/>
            <person name="Shirato S."/>
            <person name="Slamovits C.H."/>
            <person name="Spencer D.F."/>
            <person name="Suzuki S."/>
            <person name="Worden A.Z."/>
            <person name="Zauner S."/>
            <person name="Barry K."/>
            <person name="Bell C."/>
            <person name="Bharti A.K."/>
            <person name="Crow J.A."/>
            <person name="Grimwood J."/>
            <person name="Kramer R."/>
            <person name="Lindquist E."/>
            <person name="Lucas S."/>
            <person name="Salamov A."/>
            <person name="McFadden G.I."/>
            <person name="Lane C.E."/>
            <person name="Keeling P.J."/>
            <person name="Gray M.W."/>
            <person name="Grigoriev I.V."/>
            <person name="Archibald J.M."/>
        </authorList>
    </citation>
    <scope>NUCLEOTIDE SEQUENCE</scope>
    <source>
        <strain evidence="1 3">CCMP2712</strain>
    </source>
</reference>
<dbReference type="AlphaFoldDB" id="L1IFE7"/>
<name>L1IFE7_GUITC</name>
<sequence>MVWYPEMMGRMQLLTGEDDGAAGAHEVDEATKKVAAEAMSGELMSFRTAQNIAHNKDNIDYCIDQFNYISNRIKCIRLMTGNGPYLS</sequence>
<dbReference type="GeneID" id="17291510"/>
<gene>
    <name evidence="1" type="ORF">GUITHDRAFT_155648</name>
</gene>
<evidence type="ECO:0000313" key="2">
    <source>
        <dbReference type="EnsemblProtists" id="EKX34767"/>
    </source>
</evidence>
<reference evidence="3" key="2">
    <citation type="submission" date="2012-11" db="EMBL/GenBank/DDBJ databases">
        <authorList>
            <person name="Kuo A."/>
            <person name="Curtis B.A."/>
            <person name="Tanifuji G."/>
            <person name="Burki F."/>
            <person name="Gruber A."/>
            <person name="Irimia M."/>
            <person name="Maruyama S."/>
            <person name="Arias M.C."/>
            <person name="Ball S.G."/>
            <person name="Gile G.H."/>
            <person name="Hirakawa Y."/>
            <person name="Hopkins J.F."/>
            <person name="Rensing S.A."/>
            <person name="Schmutz J."/>
            <person name="Symeonidi A."/>
            <person name="Elias M."/>
            <person name="Eveleigh R.J."/>
            <person name="Herman E.K."/>
            <person name="Klute M.J."/>
            <person name="Nakayama T."/>
            <person name="Obornik M."/>
            <person name="Reyes-Prieto A."/>
            <person name="Armbrust E.V."/>
            <person name="Aves S.J."/>
            <person name="Beiko R.G."/>
            <person name="Coutinho P."/>
            <person name="Dacks J.B."/>
            <person name="Durnford D.G."/>
            <person name="Fast N.M."/>
            <person name="Green B.R."/>
            <person name="Grisdale C."/>
            <person name="Hempe F."/>
            <person name="Henrissat B."/>
            <person name="Hoppner M.P."/>
            <person name="Ishida K.-I."/>
            <person name="Kim E."/>
            <person name="Koreny L."/>
            <person name="Kroth P.G."/>
            <person name="Liu Y."/>
            <person name="Malik S.-B."/>
            <person name="Maier U.G."/>
            <person name="McRose D."/>
            <person name="Mock T."/>
            <person name="Neilson J.A."/>
            <person name="Onodera N.T."/>
            <person name="Poole A.M."/>
            <person name="Pritham E.J."/>
            <person name="Richards T.A."/>
            <person name="Rocap G."/>
            <person name="Roy S.W."/>
            <person name="Sarai C."/>
            <person name="Schaack S."/>
            <person name="Shirato S."/>
            <person name="Slamovits C.H."/>
            <person name="Spencer D.F."/>
            <person name="Suzuki S."/>
            <person name="Worden A.Z."/>
            <person name="Zauner S."/>
            <person name="Barry K."/>
            <person name="Bell C."/>
            <person name="Bharti A.K."/>
            <person name="Crow J.A."/>
            <person name="Grimwood J."/>
            <person name="Kramer R."/>
            <person name="Lindquist E."/>
            <person name="Lucas S."/>
            <person name="Salamov A."/>
            <person name="McFadden G.I."/>
            <person name="Lane C.E."/>
            <person name="Keeling P.J."/>
            <person name="Gray M.W."/>
            <person name="Grigoriev I.V."/>
            <person name="Archibald J.M."/>
        </authorList>
    </citation>
    <scope>NUCLEOTIDE SEQUENCE</scope>
    <source>
        <strain evidence="3">CCMP2712</strain>
    </source>
</reference>
<dbReference type="HOGENOM" id="CLU_2488157_0_0_1"/>
<evidence type="ECO:0000313" key="1">
    <source>
        <dbReference type="EMBL" id="EKX34767.1"/>
    </source>
</evidence>
<reference evidence="2" key="3">
    <citation type="submission" date="2015-06" db="UniProtKB">
        <authorList>
            <consortium name="EnsemblProtists"/>
        </authorList>
    </citation>
    <scope>IDENTIFICATION</scope>
</reference>
<dbReference type="Proteomes" id="UP000011087">
    <property type="component" value="Unassembled WGS sequence"/>
</dbReference>